<dbReference type="AlphaFoldDB" id="A0A1L9WL92"/>
<name>A0A1L9WL92_ASPA1</name>
<evidence type="ECO:0000313" key="1">
    <source>
        <dbReference type="EMBL" id="OJJ96922.1"/>
    </source>
</evidence>
<dbReference type="GeneID" id="30972634"/>
<proteinExistence type="predicted"/>
<keyword evidence="2" id="KW-1185">Reference proteome</keyword>
<dbReference type="VEuPathDB" id="FungiDB:ASPACDRAFT_1905781"/>
<dbReference type="Proteomes" id="UP000184546">
    <property type="component" value="Unassembled WGS sequence"/>
</dbReference>
<protein>
    <submittedName>
        <fullName evidence="1">Uncharacterized protein</fullName>
    </submittedName>
</protein>
<gene>
    <name evidence="1" type="ORF">ASPACDRAFT_1905781</name>
</gene>
<evidence type="ECO:0000313" key="2">
    <source>
        <dbReference type="Proteomes" id="UP000184546"/>
    </source>
</evidence>
<reference evidence="2" key="1">
    <citation type="journal article" date="2017" name="Genome Biol.">
        <title>Comparative genomics reveals high biological diversity and specific adaptations in the industrially and medically important fungal genus Aspergillus.</title>
        <authorList>
            <person name="de Vries R.P."/>
            <person name="Riley R."/>
            <person name="Wiebenga A."/>
            <person name="Aguilar-Osorio G."/>
            <person name="Amillis S."/>
            <person name="Uchima C.A."/>
            <person name="Anderluh G."/>
            <person name="Asadollahi M."/>
            <person name="Askin M."/>
            <person name="Barry K."/>
            <person name="Battaglia E."/>
            <person name="Bayram O."/>
            <person name="Benocci T."/>
            <person name="Braus-Stromeyer S.A."/>
            <person name="Caldana C."/>
            <person name="Canovas D."/>
            <person name="Cerqueira G.C."/>
            <person name="Chen F."/>
            <person name="Chen W."/>
            <person name="Choi C."/>
            <person name="Clum A."/>
            <person name="Dos Santos R.A."/>
            <person name="Damasio A.R."/>
            <person name="Diallinas G."/>
            <person name="Emri T."/>
            <person name="Fekete E."/>
            <person name="Flipphi M."/>
            <person name="Freyberg S."/>
            <person name="Gallo A."/>
            <person name="Gournas C."/>
            <person name="Habgood R."/>
            <person name="Hainaut M."/>
            <person name="Harispe M.L."/>
            <person name="Henrissat B."/>
            <person name="Hilden K.S."/>
            <person name="Hope R."/>
            <person name="Hossain A."/>
            <person name="Karabika E."/>
            <person name="Karaffa L."/>
            <person name="Karanyi Z."/>
            <person name="Krasevec N."/>
            <person name="Kuo A."/>
            <person name="Kusch H."/>
            <person name="LaButti K."/>
            <person name="Lagendijk E.L."/>
            <person name="Lapidus A."/>
            <person name="Levasseur A."/>
            <person name="Lindquist E."/>
            <person name="Lipzen A."/>
            <person name="Logrieco A.F."/>
            <person name="MacCabe A."/>
            <person name="Maekelae M.R."/>
            <person name="Malavazi I."/>
            <person name="Melin P."/>
            <person name="Meyer V."/>
            <person name="Mielnichuk N."/>
            <person name="Miskei M."/>
            <person name="Molnar A.P."/>
            <person name="Mule G."/>
            <person name="Ngan C.Y."/>
            <person name="Orejas M."/>
            <person name="Orosz E."/>
            <person name="Ouedraogo J.P."/>
            <person name="Overkamp K.M."/>
            <person name="Park H.-S."/>
            <person name="Perrone G."/>
            <person name="Piumi F."/>
            <person name="Punt P.J."/>
            <person name="Ram A.F."/>
            <person name="Ramon A."/>
            <person name="Rauscher S."/>
            <person name="Record E."/>
            <person name="Riano-Pachon D.M."/>
            <person name="Robert V."/>
            <person name="Roehrig J."/>
            <person name="Ruller R."/>
            <person name="Salamov A."/>
            <person name="Salih N.S."/>
            <person name="Samson R.A."/>
            <person name="Sandor E."/>
            <person name="Sanguinetti M."/>
            <person name="Schuetze T."/>
            <person name="Sepcic K."/>
            <person name="Shelest E."/>
            <person name="Sherlock G."/>
            <person name="Sophianopoulou V."/>
            <person name="Squina F.M."/>
            <person name="Sun H."/>
            <person name="Susca A."/>
            <person name="Todd R.B."/>
            <person name="Tsang A."/>
            <person name="Unkles S.E."/>
            <person name="van de Wiele N."/>
            <person name="van Rossen-Uffink D."/>
            <person name="Oliveira J.V."/>
            <person name="Vesth T.C."/>
            <person name="Visser J."/>
            <person name="Yu J.-H."/>
            <person name="Zhou M."/>
            <person name="Andersen M.R."/>
            <person name="Archer D.B."/>
            <person name="Baker S.E."/>
            <person name="Benoit I."/>
            <person name="Brakhage A.A."/>
            <person name="Braus G.H."/>
            <person name="Fischer R."/>
            <person name="Frisvad J.C."/>
            <person name="Goldman G.H."/>
            <person name="Houbraken J."/>
            <person name="Oakley B."/>
            <person name="Pocsi I."/>
            <person name="Scazzocchio C."/>
            <person name="Seiboth B."/>
            <person name="vanKuyk P.A."/>
            <person name="Wortman J."/>
            <person name="Dyer P.S."/>
            <person name="Grigoriev I.V."/>
        </authorList>
    </citation>
    <scope>NUCLEOTIDE SEQUENCE [LARGE SCALE GENOMIC DNA]</scope>
    <source>
        <strain evidence="2">ATCC 16872 / CBS 172.66 / WB 5094</strain>
    </source>
</reference>
<organism evidence="1 2">
    <name type="scientific">Aspergillus aculeatus (strain ATCC 16872 / CBS 172.66 / WB 5094)</name>
    <dbReference type="NCBI Taxonomy" id="690307"/>
    <lineage>
        <taxon>Eukaryota</taxon>
        <taxon>Fungi</taxon>
        <taxon>Dikarya</taxon>
        <taxon>Ascomycota</taxon>
        <taxon>Pezizomycotina</taxon>
        <taxon>Eurotiomycetes</taxon>
        <taxon>Eurotiomycetidae</taxon>
        <taxon>Eurotiales</taxon>
        <taxon>Aspergillaceae</taxon>
        <taxon>Aspergillus</taxon>
        <taxon>Aspergillus subgen. Circumdati</taxon>
    </lineage>
</organism>
<dbReference type="EMBL" id="KV878984">
    <property type="protein sequence ID" value="OJJ96922.1"/>
    <property type="molecule type" value="Genomic_DNA"/>
</dbReference>
<dbReference type="RefSeq" id="XP_020053262.1">
    <property type="nucleotide sequence ID" value="XM_020198820.1"/>
</dbReference>
<sequence length="111" mass="12457">MKLHRTRRVPLSLIPSSSVLCSHLITGSLAIIRMSPIGSCASCELIDCVHARSRWEFVLAGDHPAIFCSIATVEPRKTNRGRAWLNHVRSGDSSARRLVWHQYNDDHWLAG</sequence>
<accession>A0A1L9WL92</accession>